<dbReference type="InterPro" id="IPR010987">
    <property type="entry name" value="Glutathione-S-Trfase_C-like"/>
</dbReference>
<dbReference type="Pfam" id="PF13417">
    <property type="entry name" value="GST_N_3"/>
    <property type="match status" value="1"/>
</dbReference>
<sequence>MLKLHGIQMSNYYTIAKMILLEKGIDFEEVNQMPGRDEAWLARSPMGKVPALETPEGSIAETMAIAEYLEELQPEPRLLPGEAFARAKARQIAHHAIYYVDLAARPGLNAAAFGAPEDESINKTIAKLAPRGIRALGAIASFDPWIGGDTFTLADIVAANTIPLATMVAKKLCNIDLTAELPGAAEWMARINDRDSMKQINADRA</sequence>
<dbReference type="PROSITE" id="PS50404">
    <property type="entry name" value="GST_NTER"/>
    <property type="match status" value="1"/>
</dbReference>
<dbReference type="InterPro" id="IPR040079">
    <property type="entry name" value="Glutathione_S-Trfase"/>
</dbReference>
<keyword evidence="3" id="KW-0808">Transferase</keyword>
<dbReference type="PANTHER" id="PTHR43968">
    <property type="match status" value="1"/>
</dbReference>
<dbReference type="InterPro" id="IPR004045">
    <property type="entry name" value="Glutathione_S-Trfase_N"/>
</dbReference>
<dbReference type="SFLD" id="SFLDS00019">
    <property type="entry name" value="Glutathione_Transferase_(cytos"/>
    <property type="match status" value="1"/>
</dbReference>
<dbReference type="SUPFAM" id="SSF52833">
    <property type="entry name" value="Thioredoxin-like"/>
    <property type="match status" value="1"/>
</dbReference>
<dbReference type="GO" id="GO:0016740">
    <property type="term" value="F:transferase activity"/>
    <property type="evidence" value="ECO:0007669"/>
    <property type="project" value="UniProtKB-KW"/>
</dbReference>
<dbReference type="InterPro" id="IPR036249">
    <property type="entry name" value="Thioredoxin-like_sf"/>
</dbReference>
<dbReference type="SFLD" id="SFLDG00358">
    <property type="entry name" value="Main_(cytGST)"/>
    <property type="match status" value="1"/>
</dbReference>
<proteinExistence type="predicted"/>
<feature type="domain" description="GST N-terminal" evidence="1">
    <location>
        <begin position="1"/>
        <end position="77"/>
    </location>
</feature>
<dbReference type="AlphaFoldDB" id="A0A2A5WQW2"/>
<evidence type="ECO:0000259" key="2">
    <source>
        <dbReference type="PROSITE" id="PS50405"/>
    </source>
</evidence>
<dbReference type="Proteomes" id="UP000219327">
    <property type="component" value="Unassembled WGS sequence"/>
</dbReference>
<dbReference type="EMBL" id="NTKD01000032">
    <property type="protein sequence ID" value="PDH38925.1"/>
    <property type="molecule type" value="Genomic_DNA"/>
</dbReference>
<dbReference type="InterPro" id="IPR050983">
    <property type="entry name" value="GST_Omega/HSP26"/>
</dbReference>
<accession>A0A2A5WQW2</accession>
<dbReference type="InterPro" id="IPR036282">
    <property type="entry name" value="Glutathione-S-Trfase_C_sf"/>
</dbReference>
<protein>
    <submittedName>
        <fullName evidence="3">Glutathione S-transferase</fullName>
    </submittedName>
</protein>
<dbReference type="Gene3D" id="1.20.1050.10">
    <property type="match status" value="1"/>
</dbReference>
<evidence type="ECO:0000313" key="4">
    <source>
        <dbReference type="Proteomes" id="UP000219327"/>
    </source>
</evidence>
<dbReference type="Gene3D" id="3.40.30.10">
    <property type="entry name" value="Glutaredoxin"/>
    <property type="match status" value="1"/>
</dbReference>
<dbReference type="PANTHER" id="PTHR43968:SF6">
    <property type="entry name" value="GLUTATHIONE S-TRANSFERASE OMEGA"/>
    <property type="match status" value="1"/>
</dbReference>
<organism evidence="3 4">
    <name type="scientific">OM182 bacterium MED-G24</name>
    <dbReference type="NCBI Taxonomy" id="1986255"/>
    <lineage>
        <taxon>Bacteria</taxon>
        <taxon>Pseudomonadati</taxon>
        <taxon>Pseudomonadota</taxon>
        <taxon>Gammaproteobacteria</taxon>
        <taxon>OMG group</taxon>
        <taxon>OM182 clade</taxon>
    </lineage>
</organism>
<dbReference type="SUPFAM" id="SSF47616">
    <property type="entry name" value="GST C-terminal domain-like"/>
    <property type="match status" value="1"/>
</dbReference>
<dbReference type="GO" id="GO:0005737">
    <property type="term" value="C:cytoplasm"/>
    <property type="evidence" value="ECO:0007669"/>
    <property type="project" value="TreeGrafter"/>
</dbReference>
<dbReference type="Pfam" id="PF13410">
    <property type="entry name" value="GST_C_2"/>
    <property type="match status" value="1"/>
</dbReference>
<evidence type="ECO:0000313" key="3">
    <source>
        <dbReference type="EMBL" id="PDH38925.1"/>
    </source>
</evidence>
<dbReference type="PROSITE" id="PS50405">
    <property type="entry name" value="GST_CTER"/>
    <property type="match status" value="1"/>
</dbReference>
<feature type="domain" description="GST C-terminal" evidence="2">
    <location>
        <begin position="82"/>
        <end position="205"/>
    </location>
</feature>
<evidence type="ECO:0000259" key="1">
    <source>
        <dbReference type="PROSITE" id="PS50404"/>
    </source>
</evidence>
<name>A0A2A5WQW2_9GAMM</name>
<comment type="caution">
    <text evidence="3">The sequence shown here is derived from an EMBL/GenBank/DDBJ whole genome shotgun (WGS) entry which is preliminary data.</text>
</comment>
<dbReference type="CDD" id="cd00570">
    <property type="entry name" value="GST_N_family"/>
    <property type="match status" value="1"/>
</dbReference>
<reference evidence="3 4" key="1">
    <citation type="submission" date="2017-08" db="EMBL/GenBank/DDBJ databases">
        <title>Fine stratification of microbial communities through a metagenomic profile of the photic zone.</title>
        <authorList>
            <person name="Haro-Moreno J.M."/>
            <person name="Lopez-Perez M."/>
            <person name="De La Torre J."/>
            <person name="Picazo A."/>
            <person name="Camacho A."/>
            <person name="Rodriguez-Valera F."/>
        </authorList>
    </citation>
    <scope>NUCLEOTIDE SEQUENCE [LARGE SCALE GENOMIC DNA]</scope>
    <source>
        <strain evidence="3">MED-G24</strain>
    </source>
</reference>
<gene>
    <name evidence="3" type="ORF">CNE99_06490</name>
</gene>